<keyword evidence="6 8" id="KW-0472">Membrane</keyword>
<evidence type="ECO:0000256" key="7">
    <source>
        <dbReference type="SAM" id="MobiDB-lite"/>
    </source>
</evidence>
<dbReference type="PANTHER" id="PTHR30329">
    <property type="entry name" value="STATOR ELEMENT OF FLAGELLAR MOTOR COMPLEX"/>
    <property type="match status" value="1"/>
</dbReference>
<evidence type="ECO:0000259" key="9">
    <source>
        <dbReference type="PROSITE" id="PS51123"/>
    </source>
</evidence>
<dbReference type="SUPFAM" id="SSF103088">
    <property type="entry name" value="OmpA-like"/>
    <property type="match status" value="1"/>
</dbReference>
<dbReference type="InterPro" id="IPR036737">
    <property type="entry name" value="OmpA-like_sf"/>
</dbReference>
<comment type="similarity">
    <text evidence="2">Belongs to the MotB family.</text>
</comment>
<evidence type="ECO:0000313" key="10">
    <source>
        <dbReference type="EMBL" id="OIQ93126.1"/>
    </source>
</evidence>
<feature type="compositionally biased region" description="Low complexity" evidence="7">
    <location>
        <begin position="151"/>
        <end position="176"/>
    </location>
</feature>
<organism evidence="10">
    <name type="scientific">mine drainage metagenome</name>
    <dbReference type="NCBI Taxonomy" id="410659"/>
    <lineage>
        <taxon>unclassified sequences</taxon>
        <taxon>metagenomes</taxon>
        <taxon>ecological metagenomes</taxon>
    </lineage>
</organism>
<comment type="subcellular location">
    <subcellularLocation>
        <location evidence="1">Cell membrane</location>
        <topology evidence="1">Single-pass membrane protein</topology>
    </subcellularLocation>
</comment>
<keyword evidence="4 8" id="KW-0812">Transmembrane</keyword>
<dbReference type="EMBL" id="MLJW01000214">
    <property type="protein sequence ID" value="OIQ93126.1"/>
    <property type="molecule type" value="Genomic_DNA"/>
</dbReference>
<evidence type="ECO:0000256" key="8">
    <source>
        <dbReference type="SAM" id="Phobius"/>
    </source>
</evidence>
<dbReference type="CDD" id="cd07185">
    <property type="entry name" value="OmpA_C-like"/>
    <property type="match status" value="1"/>
</dbReference>
<evidence type="ECO:0000256" key="5">
    <source>
        <dbReference type="ARBA" id="ARBA00022989"/>
    </source>
</evidence>
<evidence type="ECO:0000256" key="4">
    <source>
        <dbReference type="ARBA" id="ARBA00022692"/>
    </source>
</evidence>
<dbReference type="InterPro" id="IPR006665">
    <property type="entry name" value="OmpA-like"/>
</dbReference>
<dbReference type="InterPro" id="IPR050330">
    <property type="entry name" value="Bact_OuterMem_StrucFunc"/>
</dbReference>
<proteinExistence type="inferred from homology"/>
<dbReference type="Pfam" id="PF13677">
    <property type="entry name" value="MotB_plug"/>
    <property type="match status" value="1"/>
</dbReference>
<evidence type="ECO:0000256" key="1">
    <source>
        <dbReference type="ARBA" id="ARBA00004162"/>
    </source>
</evidence>
<dbReference type="PANTHER" id="PTHR30329:SF21">
    <property type="entry name" value="LIPOPROTEIN YIAD-RELATED"/>
    <property type="match status" value="1"/>
</dbReference>
<name>A0A1J5RAM9_9ZZZZ</name>
<keyword evidence="3" id="KW-1003">Cell membrane</keyword>
<reference evidence="10" key="1">
    <citation type="submission" date="2016-10" db="EMBL/GenBank/DDBJ databases">
        <title>Sequence of Gallionella enrichment culture.</title>
        <authorList>
            <person name="Poehlein A."/>
            <person name="Muehling M."/>
            <person name="Daniel R."/>
        </authorList>
    </citation>
    <scope>NUCLEOTIDE SEQUENCE</scope>
</reference>
<gene>
    <name evidence="10" type="primary">motB_17</name>
    <name evidence="10" type="ORF">GALL_249360</name>
</gene>
<evidence type="ECO:0000256" key="3">
    <source>
        <dbReference type="ARBA" id="ARBA00022475"/>
    </source>
</evidence>
<feature type="region of interest" description="Disordered" evidence="7">
    <location>
        <begin position="355"/>
        <end position="375"/>
    </location>
</feature>
<dbReference type="PROSITE" id="PS51123">
    <property type="entry name" value="OMPA_2"/>
    <property type="match status" value="1"/>
</dbReference>
<protein>
    <submittedName>
        <fullName evidence="10">Motility protein B</fullName>
    </submittedName>
</protein>
<dbReference type="Gene3D" id="3.30.1330.60">
    <property type="entry name" value="OmpA-like domain"/>
    <property type="match status" value="1"/>
</dbReference>
<feature type="region of interest" description="Disordered" evidence="7">
    <location>
        <begin position="82"/>
        <end position="183"/>
    </location>
</feature>
<dbReference type="Pfam" id="PF00691">
    <property type="entry name" value="OmpA"/>
    <property type="match status" value="1"/>
</dbReference>
<evidence type="ECO:0000256" key="2">
    <source>
        <dbReference type="ARBA" id="ARBA00008914"/>
    </source>
</evidence>
<comment type="caution">
    <text evidence="10">The sequence shown here is derived from an EMBL/GenBank/DDBJ whole genome shotgun (WGS) entry which is preliminary data.</text>
</comment>
<feature type="transmembrane region" description="Helical" evidence="8">
    <location>
        <begin position="21"/>
        <end position="44"/>
    </location>
</feature>
<dbReference type="GO" id="GO:0005886">
    <property type="term" value="C:plasma membrane"/>
    <property type="evidence" value="ECO:0007669"/>
    <property type="project" value="UniProtKB-SubCell"/>
</dbReference>
<sequence length="375" mass="39211">MAEQPIIIKRIKKGHGGHHGGAWKVAYADFVTAMMAFFLLLWLLNAVTEEQLQGVADYFAPTSVSESTSGAGGMLGGKVVGEGAMSSNGTTPSFTLSLPPPTIGQGGDALTDPKEGGQGEGEGISPDDNAGMGKKEGIGAGMHPGTSQSKGSNAGQGANGTTGTQNGSQTGQGQQGMAKAEAVSEADILKANAEREQEQFNRAKQALNQAMNSIPELSKLGNSLMVDNTPEGLRIQIVDQEGLSMFPKGSPDMYGHTRALLDLVGRVVKMLPEKIAISGYTDSTPFTSQSNYGNWELSADRALATRRALLDAGVPTSRIAQVDGRADTDPLVKSNPADPRNRRITVVLLRNNKEPPAVSMTSGAVKSGQLPPQLK</sequence>
<evidence type="ECO:0000256" key="6">
    <source>
        <dbReference type="ARBA" id="ARBA00023136"/>
    </source>
</evidence>
<dbReference type="AlphaFoldDB" id="A0A1J5RAM9"/>
<feature type="domain" description="OmpA-like" evidence="9">
    <location>
        <begin position="233"/>
        <end position="352"/>
    </location>
</feature>
<accession>A0A1J5RAM9</accession>
<keyword evidence="5 8" id="KW-1133">Transmembrane helix</keyword>
<dbReference type="InterPro" id="IPR025713">
    <property type="entry name" value="MotB-like_N_dom"/>
</dbReference>